<keyword evidence="4" id="KW-1185">Reference proteome</keyword>
<organism evidence="3 4">
    <name type="scientific">Cyanidium caldarium</name>
    <name type="common">Red alga</name>
    <dbReference type="NCBI Taxonomy" id="2771"/>
    <lineage>
        <taxon>Eukaryota</taxon>
        <taxon>Rhodophyta</taxon>
        <taxon>Bangiophyceae</taxon>
        <taxon>Cyanidiales</taxon>
        <taxon>Cyanidiaceae</taxon>
        <taxon>Cyanidium</taxon>
    </lineage>
</organism>
<evidence type="ECO:0000256" key="1">
    <source>
        <dbReference type="SAM" id="Coils"/>
    </source>
</evidence>
<feature type="region of interest" description="Disordered" evidence="2">
    <location>
        <begin position="131"/>
        <end position="157"/>
    </location>
</feature>
<feature type="compositionally biased region" description="Low complexity" evidence="2">
    <location>
        <begin position="92"/>
        <end position="108"/>
    </location>
</feature>
<feature type="region of interest" description="Disordered" evidence="2">
    <location>
        <begin position="1"/>
        <end position="60"/>
    </location>
</feature>
<proteinExistence type="predicted"/>
<dbReference type="EMBL" id="JANCYW010000007">
    <property type="protein sequence ID" value="KAK4536017.1"/>
    <property type="molecule type" value="Genomic_DNA"/>
</dbReference>
<protein>
    <submittedName>
        <fullName evidence="3">Uncharacterized protein</fullName>
    </submittedName>
</protein>
<evidence type="ECO:0000313" key="4">
    <source>
        <dbReference type="Proteomes" id="UP001301350"/>
    </source>
</evidence>
<name>A0AAV9IUS9_CYACA</name>
<keyword evidence="1" id="KW-0175">Coiled coil</keyword>
<sequence length="237" mass="25656">MKRQLGEHGDTAATAESREDLEDRAASELADEFDVEQLMAELSGRAPSPTPPPPLLTANELFSGARDDSFLGATATDAALHLHPPAFRHGTVSPLPGSGSGSGSVPPGRTHTALAAPPQILLQTNGLGRWSARSVNSPSSRPANSVPSTPVPTEHHLYTDERLRKVESDYVDLCKLVRDVQASAALERYTELHKLQQDNAELANLNRRLAEQVAQLQKRLQELQSGQSQSERVDEHV</sequence>
<feature type="compositionally biased region" description="Basic and acidic residues" evidence="2">
    <location>
        <begin position="1"/>
        <end position="26"/>
    </location>
</feature>
<feature type="coiled-coil region" evidence="1">
    <location>
        <begin position="192"/>
        <end position="226"/>
    </location>
</feature>
<dbReference type="Proteomes" id="UP001301350">
    <property type="component" value="Unassembled WGS sequence"/>
</dbReference>
<gene>
    <name evidence="3" type="ORF">CDCA_CDCA07G2042</name>
</gene>
<feature type="compositionally biased region" description="Polar residues" evidence="2">
    <location>
        <begin position="133"/>
        <end position="148"/>
    </location>
</feature>
<comment type="caution">
    <text evidence="3">The sequence shown here is derived from an EMBL/GenBank/DDBJ whole genome shotgun (WGS) entry which is preliminary data.</text>
</comment>
<reference evidence="3 4" key="1">
    <citation type="submission" date="2022-07" db="EMBL/GenBank/DDBJ databases">
        <title>Genome-wide signatures of adaptation to extreme environments.</title>
        <authorList>
            <person name="Cho C.H."/>
            <person name="Yoon H.S."/>
        </authorList>
    </citation>
    <scope>NUCLEOTIDE SEQUENCE [LARGE SCALE GENOMIC DNA]</scope>
    <source>
        <strain evidence="3 4">DBV 063 E5</strain>
    </source>
</reference>
<feature type="region of interest" description="Disordered" evidence="2">
    <location>
        <begin position="85"/>
        <end position="117"/>
    </location>
</feature>
<evidence type="ECO:0000256" key="2">
    <source>
        <dbReference type="SAM" id="MobiDB-lite"/>
    </source>
</evidence>
<dbReference type="AlphaFoldDB" id="A0AAV9IUS9"/>
<accession>A0AAV9IUS9</accession>
<evidence type="ECO:0000313" key="3">
    <source>
        <dbReference type="EMBL" id="KAK4536017.1"/>
    </source>
</evidence>